<accession>A0A0B8T413</accession>
<dbReference type="EMBL" id="JJMU01000032">
    <property type="protein sequence ID" value="KGE14038.1"/>
    <property type="molecule type" value="Genomic_DNA"/>
</dbReference>
<gene>
    <name evidence="2" type="ORF">DI53_2232</name>
</gene>
<dbReference type="STRING" id="1229276.DI53_2232"/>
<evidence type="ECO:0000313" key="2">
    <source>
        <dbReference type="EMBL" id="KGE14038.1"/>
    </source>
</evidence>
<name>A0A0B8T413_9SPHI</name>
<organism evidence="2 3">
    <name type="scientific">Sphingobacterium deserti</name>
    <dbReference type="NCBI Taxonomy" id="1229276"/>
    <lineage>
        <taxon>Bacteria</taxon>
        <taxon>Pseudomonadati</taxon>
        <taxon>Bacteroidota</taxon>
        <taxon>Sphingobacteriia</taxon>
        <taxon>Sphingobacteriales</taxon>
        <taxon>Sphingobacteriaceae</taxon>
        <taxon>Sphingobacterium</taxon>
    </lineage>
</organism>
<dbReference type="eggNOG" id="COG0392">
    <property type="taxonomic scope" value="Bacteria"/>
</dbReference>
<feature type="transmembrane region" description="Helical" evidence="1">
    <location>
        <begin position="169"/>
        <end position="189"/>
    </location>
</feature>
<evidence type="ECO:0000313" key="3">
    <source>
        <dbReference type="Proteomes" id="UP000031802"/>
    </source>
</evidence>
<dbReference type="PATRIC" id="fig|1229276.3.peg.2295"/>
<keyword evidence="1" id="KW-0472">Membrane</keyword>
<keyword evidence="3" id="KW-1185">Reference proteome</keyword>
<keyword evidence="1" id="KW-1133">Transmembrane helix</keyword>
<keyword evidence="1" id="KW-0812">Transmembrane</keyword>
<feature type="transmembrane region" description="Helical" evidence="1">
    <location>
        <begin position="128"/>
        <end position="157"/>
    </location>
</feature>
<reference evidence="3" key="1">
    <citation type="submission" date="2014-04" db="EMBL/GenBank/DDBJ databases">
        <title>Whole-Genome optical mapping and complete genome sequence of Sphingobacterium deserti sp. nov., a new spaces isolated from desert in the west of China.</title>
        <authorList>
            <person name="Teng C."/>
            <person name="Zhou Z."/>
            <person name="Li X."/>
            <person name="Chen M."/>
            <person name="Lin M."/>
            <person name="Wang L."/>
            <person name="Su S."/>
            <person name="Zhang C."/>
            <person name="Zhang W."/>
        </authorList>
    </citation>
    <scope>NUCLEOTIDE SEQUENCE [LARGE SCALE GENOMIC DNA]</scope>
    <source>
        <strain evidence="3">ACCC05744</strain>
    </source>
</reference>
<feature type="transmembrane region" description="Helical" evidence="1">
    <location>
        <begin position="89"/>
        <end position="107"/>
    </location>
</feature>
<dbReference type="Proteomes" id="UP000031802">
    <property type="component" value="Unassembled WGS sequence"/>
</dbReference>
<evidence type="ECO:0000256" key="1">
    <source>
        <dbReference type="SAM" id="Phobius"/>
    </source>
</evidence>
<evidence type="ECO:0008006" key="4">
    <source>
        <dbReference type="Google" id="ProtNLM"/>
    </source>
</evidence>
<comment type="caution">
    <text evidence="2">The sequence shown here is derived from an EMBL/GenBank/DDBJ whole genome shotgun (WGS) entry which is preliminary data.</text>
</comment>
<sequence length="331" mass="37993">MCFYFEYLTKQQKKYLNLFIKLLIVGLACWFIFTKVSNQKNLVEFQTLLQSTPAWTVRLTLGVVVVMMLFNWAIEIVKWKFLSRKIEHISWWTAVKSVFCGLTWAIFTPNRIGEYGGRVLLLQPQNRATGAVAMGVGLFAQLVLTSFFGALSIAWFVSTYLPTPTAVKFGIWLIGIIYAGTFLILYFNVHWIDAIVGRFKFLQKIKPFFSILEDFSVRELCQVLLLSLARFFIFTSQYIVLMFVFLPGMPFAAMVFMIFILFFIQSAVPSLDIFDFSVRSFVASNLYSYITTQEIAVMAIVSCIWFVNLILPAIVGSVFVFNVNYVNSHKS</sequence>
<reference evidence="2 3" key="2">
    <citation type="journal article" date="2015" name="PLoS ONE">
        <title>Whole-Genome Optical Mapping and Finished Genome Sequence of Sphingobacterium deserti sp. nov., a New Species Isolated from the Western Desert of China.</title>
        <authorList>
            <person name="Teng C."/>
            <person name="Zhou Z."/>
            <person name="Molnar I."/>
            <person name="Li X."/>
            <person name="Tang R."/>
            <person name="Chen M."/>
            <person name="Wang L."/>
            <person name="Su S."/>
            <person name="Zhang W."/>
            <person name="Lin M."/>
        </authorList>
    </citation>
    <scope>NUCLEOTIDE SEQUENCE [LARGE SCALE GENOMIC DNA]</scope>
    <source>
        <strain evidence="3">ACCC05744</strain>
    </source>
</reference>
<dbReference type="AlphaFoldDB" id="A0A0B8T413"/>
<feature type="transmembrane region" description="Helical" evidence="1">
    <location>
        <begin position="295"/>
        <end position="321"/>
    </location>
</feature>
<proteinExistence type="predicted"/>
<feature type="transmembrane region" description="Helical" evidence="1">
    <location>
        <begin position="15"/>
        <end position="34"/>
    </location>
</feature>
<feature type="transmembrane region" description="Helical" evidence="1">
    <location>
        <begin position="55"/>
        <end position="74"/>
    </location>
</feature>
<protein>
    <recommendedName>
        <fullName evidence="4">Flippase-like domain-containing protein</fullName>
    </recommendedName>
</protein>